<comment type="caution">
    <text evidence="2">The sequence shown here is derived from an EMBL/GenBank/DDBJ whole genome shotgun (WGS) entry which is preliminary data.</text>
</comment>
<sequence length="71" mass="8143">MAKRTTLYSSKGKKLYAVRDKDGKFKDIQTYQRAHAADMRSKSKAELATAKKKKKKTAKKAKKAVKKKKRL</sequence>
<name>A0A371B2J4_9BRAD</name>
<evidence type="ECO:0000313" key="2">
    <source>
        <dbReference type="EMBL" id="RDV01809.1"/>
    </source>
</evidence>
<protein>
    <submittedName>
        <fullName evidence="2">Uncharacterized protein</fullName>
    </submittedName>
</protein>
<dbReference type="Proteomes" id="UP000263993">
    <property type="component" value="Unassembled WGS sequence"/>
</dbReference>
<feature type="compositionally biased region" description="Basic residues" evidence="1">
    <location>
        <begin position="50"/>
        <end position="71"/>
    </location>
</feature>
<feature type="region of interest" description="Disordered" evidence="1">
    <location>
        <begin position="36"/>
        <end position="71"/>
    </location>
</feature>
<reference evidence="3" key="1">
    <citation type="submission" date="2018-08" db="EMBL/GenBank/DDBJ databases">
        <authorList>
            <person name="Kim S.-J."/>
            <person name="Jung G.-Y."/>
        </authorList>
    </citation>
    <scope>NUCLEOTIDE SEQUENCE [LARGE SCALE GENOMIC DNA]</scope>
    <source>
        <strain evidence="3">GY_H</strain>
    </source>
</reference>
<gene>
    <name evidence="2" type="ORF">DXH78_14330</name>
</gene>
<organism evidence="2 3">
    <name type="scientific">Undibacter mobilis</name>
    <dbReference type="NCBI Taxonomy" id="2292256"/>
    <lineage>
        <taxon>Bacteria</taxon>
        <taxon>Pseudomonadati</taxon>
        <taxon>Pseudomonadota</taxon>
        <taxon>Alphaproteobacteria</taxon>
        <taxon>Hyphomicrobiales</taxon>
        <taxon>Nitrobacteraceae</taxon>
        <taxon>Undibacter</taxon>
    </lineage>
</organism>
<keyword evidence="3" id="KW-1185">Reference proteome</keyword>
<dbReference type="RefSeq" id="WP_115517932.1">
    <property type="nucleotide sequence ID" value="NZ_QRGO01000002.1"/>
</dbReference>
<dbReference type="AlphaFoldDB" id="A0A371B2J4"/>
<proteinExistence type="predicted"/>
<evidence type="ECO:0000313" key="3">
    <source>
        <dbReference type="Proteomes" id="UP000263993"/>
    </source>
</evidence>
<dbReference type="OrthoDB" id="8456401at2"/>
<dbReference type="EMBL" id="QRGO01000002">
    <property type="protein sequence ID" value="RDV01809.1"/>
    <property type="molecule type" value="Genomic_DNA"/>
</dbReference>
<accession>A0A371B2J4</accession>
<feature type="compositionally biased region" description="Basic and acidic residues" evidence="1">
    <location>
        <begin position="36"/>
        <end position="45"/>
    </location>
</feature>
<evidence type="ECO:0000256" key="1">
    <source>
        <dbReference type="SAM" id="MobiDB-lite"/>
    </source>
</evidence>